<organism evidence="3 4">
    <name type="scientific">Corynebacterium marinum DSM 44953</name>
    <dbReference type="NCBI Taxonomy" id="1224162"/>
    <lineage>
        <taxon>Bacteria</taxon>
        <taxon>Bacillati</taxon>
        <taxon>Actinomycetota</taxon>
        <taxon>Actinomycetes</taxon>
        <taxon>Mycobacteriales</taxon>
        <taxon>Corynebacteriaceae</taxon>
        <taxon>Corynebacterium</taxon>
    </lineage>
</organism>
<proteinExistence type="predicted"/>
<dbReference type="InterPro" id="IPR031308">
    <property type="entry name" value="UCP028777"/>
</dbReference>
<dbReference type="PIRSF" id="PIRSF028777">
    <property type="entry name" value="UCP028777"/>
    <property type="match status" value="1"/>
</dbReference>
<feature type="domain" description="Inner membrane component" evidence="2">
    <location>
        <begin position="4"/>
        <end position="54"/>
    </location>
</feature>
<dbReference type="GO" id="GO:0005886">
    <property type="term" value="C:plasma membrane"/>
    <property type="evidence" value="ECO:0007669"/>
    <property type="project" value="TreeGrafter"/>
</dbReference>
<dbReference type="KEGG" id="cmq:B840_03280"/>
<keyword evidence="1" id="KW-0472">Membrane</keyword>
<evidence type="ECO:0000256" key="1">
    <source>
        <dbReference type="SAM" id="Phobius"/>
    </source>
</evidence>
<accession>A0A0B6TK10</accession>
<feature type="transmembrane region" description="Helical" evidence="1">
    <location>
        <begin position="7"/>
        <end position="35"/>
    </location>
</feature>
<reference evidence="3 4" key="1">
    <citation type="submission" date="2014-05" db="EMBL/GenBank/DDBJ databases">
        <title>Complete genome sequence of Corynebacterium marinum DSM 44953.</title>
        <authorList>
            <person name="Schaffert L."/>
            <person name="Albersmeier A."/>
            <person name="Kalinowski J."/>
            <person name="Ruckert C."/>
        </authorList>
    </citation>
    <scope>NUCLEOTIDE SEQUENCE [LARGE SCALE GENOMIC DNA]</scope>
    <source>
        <strain evidence="3 4">DSM 44953</strain>
    </source>
</reference>
<evidence type="ECO:0000313" key="4">
    <source>
        <dbReference type="Proteomes" id="UP000031928"/>
    </source>
</evidence>
<sequence>MKLLLNILWFITGGFLLAAGYVLFGILACLLVVTIPAGVASFRMANYAVAPFGRSVVQPTGGVGGLSTVSNVIWFLVAGLWLAIGHITTAAAQAATIIGIPLAWANIKMIPVTCFPFGKEIVSSDRIPFGYEPMVRL</sequence>
<feature type="domain" description="Inner membrane component" evidence="2">
    <location>
        <begin position="69"/>
        <end position="119"/>
    </location>
</feature>
<dbReference type="RefSeq" id="WP_042620944.1">
    <property type="nucleotide sequence ID" value="NZ_CP007790.1"/>
</dbReference>
<keyword evidence="4" id="KW-1185">Reference proteome</keyword>
<dbReference type="EMBL" id="CP007790">
    <property type="protein sequence ID" value="AJK68278.1"/>
    <property type="molecule type" value="Genomic_DNA"/>
</dbReference>
<dbReference type="PROSITE" id="PS51257">
    <property type="entry name" value="PROKAR_LIPOPROTEIN"/>
    <property type="match status" value="1"/>
</dbReference>
<dbReference type="PANTHER" id="PTHR42903">
    <property type="entry name" value="INNER MEMBRANE PROTEIN YCCF"/>
    <property type="match status" value="1"/>
</dbReference>
<dbReference type="STRING" id="1224162.B840_03280"/>
<name>A0A0B6TK10_9CORY</name>
<dbReference type="OrthoDB" id="3238663at2"/>
<dbReference type="PANTHER" id="PTHR42903:SF1">
    <property type="entry name" value="INNER MEMBRANE PROTEIN YCCF"/>
    <property type="match status" value="1"/>
</dbReference>
<dbReference type="HOGENOM" id="CLU_120384_2_0_11"/>
<keyword evidence="1" id="KW-1133">Transmembrane helix</keyword>
<dbReference type="InterPro" id="IPR005185">
    <property type="entry name" value="YccF"/>
</dbReference>
<dbReference type="Pfam" id="PF03733">
    <property type="entry name" value="YccF"/>
    <property type="match status" value="2"/>
</dbReference>
<dbReference type="AlphaFoldDB" id="A0A0B6TK10"/>
<dbReference type="Proteomes" id="UP000031928">
    <property type="component" value="Chromosome"/>
</dbReference>
<gene>
    <name evidence="3" type="ORF">B840_03280</name>
</gene>
<dbReference type="NCBIfam" id="NF008740">
    <property type="entry name" value="PRK11770.1-2"/>
    <property type="match status" value="1"/>
</dbReference>
<evidence type="ECO:0000313" key="3">
    <source>
        <dbReference type="EMBL" id="AJK68278.1"/>
    </source>
</evidence>
<keyword evidence="1" id="KW-0812">Transmembrane</keyword>
<dbReference type="InterPro" id="IPR052937">
    <property type="entry name" value="Inner_membrane_protein"/>
</dbReference>
<protein>
    <recommendedName>
        <fullName evidence="2">Inner membrane component domain-containing protein</fullName>
    </recommendedName>
</protein>
<evidence type="ECO:0000259" key="2">
    <source>
        <dbReference type="Pfam" id="PF03733"/>
    </source>
</evidence>